<name>A0AAJ3ZJW2_9FLAO</name>
<reference evidence="7" key="1">
    <citation type="submission" date="2016-03" db="EMBL/GenBank/DDBJ databases">
        <title>Flavobacterium columnare strain B185, complete genome.</title>
        <authorList>
            <person name="Sundberg L.-R."/>
            <person name="Papponen P."/>
            <person name="Laanto E."/>
        </authorList>
    </citation>
    <scope>NUCLEOTIDE SEQUENCE [LARGE SCALE GENOMIC DNA]</scope>
    <source>
        <strain evidence="7">B185</strain>
    </source>
</reference>
<protein>
    <recommendedName>
        <fullName evidence="8">Transposase</fullName>
    </recommendedName>
</protein>
<dbReference type="RefSeq" id="WP_138425055.1">
    <property type="nucleotide sequence ID" value="NZ_CP010992.1"/>
</dbReference>
<proteinExistence type="inferred from homology"/>
<evidence type="ECO:0008006" key="8">
    <source>
        <dbReference type="Google" id="ProtNLM"/>
    </source>
</evidence>
<accession>A0AAJ3ZJW2</accession>
<gene>
    <name evidence="6" type="ORF">UN65_04335</name>
</gene>
<dbReference type="Pfam" id="PF00872">
    <property type="entry name" value="Transposase_mut"/>
    <property type="match status" value="1"/>
</dbReference>
<evidence type="ECO:0000313" key="7">
    <source>
        <dbReference type="Proteomes" id="UP000304840"/>
    </source>
</evidence>
<dbReference type="GO" id="GO:0006313">
    <property type="term" value="P:DNA transposition"/>
    <property type="evidence" value="ECO:0007669"/>
    <property type="project" value="InterPro"/>
</dbReference>
<dbReference type="GO" id="GO:0003677">
    <property type="term" value="F:DNA binding"/>
    <property type="evidence" value="ECO:0007669"/>
    <property type="project" value="UniProtKB-KW"/>
</dbReference>
<reference evidence="6 7" key="2">
    <citation type="submission" date="2019-05" db="EMBL/GenBank/DDBJ databases">
        <authorList>
            <person name="Ravantti J.J."/>
        </authorList>
    </citation>
    <scope>NUCLEOTIDE SEQUENCE [LARGE SCALE GENOMIC DNA]</scope>
    <source>
        <strain evidence="6 7">B185</strain>
    </source>
</reference>
<dbReference type="AlphaFoldDB" id="A0AAJ3ZJW2"/>
<evidence type="ECO:0000256" key="4">
    <source>
        <dbReference type="ARBA" id="ARBA00023125"/>
    </source>
</evidence>
<sequence length="71" mass="8435">MNELDYPPQIQRMVYSTNWIERLNRDYKRVLKMRGAMPNVSSVIALMGSVALEKEYKTYKYPVSAFRDIEE</sequence>
<evidence type="ECO:0000256" key="5">
    <source>
        <dbReference type="ARBA" id="ARBA00023172"/>
    </source>
</evidence>
<evidence type="ECO:0000256" key="1">
    <source>
        <dbReference type="ARBA" id="ARBA00002190"/>
    </source>
</evidence>
<evidence type="ECO:0000256" key="3">
    <source>
        <dbReference type="ARBA" id="ARBA00022578"/>
    </source>
</evidence>
<keyword evidence="3" id="KW-0815">Transposition</keyword>
<organism evidence="6 7">
    <name type="scientific">Flavobacterium columnare</name>
    <dbReference type="NCBI Taxonomy" id="996"/>
    <lineage>
        <taxon>Bacteria</taxon>
        <taxon>Pseudomonadati</taxon>
        <taxon>Bacteroidota</taxon>
        <taxon>Flavobacteriia</taxon>
        <taxon>Flavobacteriales</taxon>
        <taxon>Flavobacteriaceae</taxon>
        <taxon>Flavobacterium</taxon>
    </lineage>
</organism>
<evidence type="ECO:0000313" key="6">
    <source>
        <dbReference type="EMBL" id="QCV57123.1"/>
    </source>
</evidence>
<dbReference type="InterPro" id="IPR001207">
    <property type="entry name" value="Transposase_mutator"/>
</dbReference>
<dbReference type="Proteomes" id="UP000304840">
    <property type="component" value="Chromosome"/>
</dbReference>
<comment type="similarity">
    <text evidence="2">Belongs to the transposase mutator family.</text>
</comment>
<comment type="function">
    <text evidence="1">Required for the transposition of the insertion element.</text>
</comment>
<keyword evidence="4" id="KW-0238">DNA-binding</keyword>
<keyword evidence="5" id="KW-0233">DNA recombination</keyword>
<evidence type="ECO:0000256" key="2">
    <source>
        <dbReference type="ARBA" id="ARBA00010961"/>
    </source>
</evidence>
<dbReference type="GO" id="GO:0004803">
    <property type="term" value="F:transposase activity"/>
    <property type="evidence" value="ECO:0007669"/>
    <property type="project" value="InterPro"/>
</dbReference>
<dbReference type="EMBL" id="CP010992">
    <property type="protein sequence ID" value="QCV57123.1"/>
    <property type="molecule type" value="Genomic_DNA"/>
</dbReference>